<dbReference type="GO" id="GO:0008955">
    <property type="term" value="F:peptidoglycan glycosyltransferase activity"/>
    <property type="evidence" value="ECO:0007669"/>
    <property type="project" value="UniProtKB-EC"/>
</dbReference>
<comment type="similarity">
    <text evidence="1">In the C-terminal section; belongs to the transpeptidase family.</text>
</comment>
<feature type="region of interest" description="Disordered" evidence="14">
    <location>
        <begin position="790"/>
        <end position="929"/>
    </location>
</feature>
<keyword evidence="7" id="KW-0378">Hydrolase</keyword>
<feature type="transmembrane region" description="Helical" evidence="15">
    <location>
        <begin position="140"/>
        <end position="161"/>
    </location>
</feature>
<evidence type="ECO:0000256" key="15">
    <source>
        <dbReference type="SAM" id="Phobius"/>
    </source>
</evidence>
<keyword evidence="11" id="KW-0961">Cell wall biogenesis/degradation</keyword>
<feature type="compositionally biased region" description="Gly residues" evidence="14">
    <location>
        <begin position="76"/>
        <end position="113"/>
    </location>
</feature>
<dbReference type="GO" id="GO:0008360">
    <property type="term" value="P:regulation of cell shape"/>
    <property type="evidence" value="ECO:0007669"/>
    <property type="project" value="UniProtKB-KW"/>
</dbReference>
<evidence type="ECO:0000256" key="10">
    <source>
        <dbReference type="ARBA" id="ARBA00023268"/>
    </source>
</evidence>
<evidence type="ECO:0000256" key="12">
    <source>
        <dbReference type="ARBA" id="ARBA00034000"/>
    </source>
</evidence>
<sequence length="929" mass="96256">MSEHRRRSPDGGQQPPSRHDGASPYAYGTPPEGAPSYDSPGRPEPAGRPTRRPPQGVRETAMQPRMTRAEMRKAGQRGGAGGAAGAGGGRRGGGGPGGPGGRGPGDGRGGGKPPGKKKLIDYPRWGKRGIRRWLPSWKQVLTLFVLFFGGTVAAVGTAYSMTTVPELKDLSPVQNNIYYWADGSEMTRTGQTNRQIVDITQINPAMQNAVIAAENETFRTDNGIDPKGIARAVYNMASGQSTQGGSTITQQYVKNAYLNQDQTLTRKLKEFFITLKLNQAKSKDDILDGYLNTSWFGRNSTGIQAAAHAYYGVEAKDLNPCQSAMLAGLLKGAGLYDPSLSAGNHQRMFGTPGDPASGRWEWILSMMVKTKAITQDQMDQCTKAGLPEPIKQQATSSQAGQIGYIVDTVNKYIEAKDPTINDQVLGHGGFNIYTTLQKDKVDMLSKAVDQISQQNLDPVKRPKTDTFVQVGAASVLPGDGALVAIYGGPGEDKGQYTNNADTSGVPVGSTFKPYVLATAMQDGVLTQTGPDGKPLRINEDSRYLADDLSTIRKPDGSLVTNQDGSVFHQKNDENGPQGYVTLRDAMINSFNVPFVQLGEDVGGPNVAKLAAQMGLSPGSMPVANQNTASFAIGTSTPSAIQMASGYSVFAARGQQTDMYAVTKLVWNGKVQSGFTKSTPKQVLDQAVADNITSVLQDVVQKGTGTKAQAVGRPVAGKTGTTDKGTSAWFDGYTPQLTTAITMFREDPNHPGLQSLTGTAGFSEFAGGTLPTEIWTAYMKAALAGTPVTDFPAPGPVNTEVDESGAPSTASPSPSASASTSASATAAPTTQAPVQPAPTTQAPLPSESCQTGLDCPGSSPTSTRNPGGGPGGGNGGGNGGTGGCVVFCPPDTTSASPPTKHPGGGTGGGNGGGAGGGTGGGGTTAPPPAG</sequence>
<dbReference type="Pfam" id="PF00905">
    <property type="entry name" value="Transpeptidase"/>
    <property type="match status" value="1"/>
</dbReference>
<evidence type="ECO:0000256" key="6">
    <source>
        <dbReference type="ARBA" id="ARBA00022679"/>
    </source>
</evidence>
<dbReference type="Gene3D" id="1.10.3810.10">
    <property type="entry name" value="Biosynthetic peptidoglycan transglycosylase-like"/>
    <property type="match status" value="1"/>
</dbReference>
<dbReference type="FunFam" id="1.10.3810.10:FF:000001">
    <property type="entry name" value="Penicillin-binding protein 1A"/>
    <property type="match status" value="1"/>
</dbReference>
<comment type="caution">
    <text evidence="18">The sequence shown here is derived from an EMBL/GenBank/DDBJ whole genome shotgun (WGS) entry which is preliminary data.</text>
</comment>
<dbReference type="InterPro" id="IPR050396">
    <property type="entry name" value="Glycosyltr_51/Transpeptidase"/>
</dbReference>
<dbReference type="Gene3D" id="3.40.710.10">
    <property type="entry name" value="DD-peptidase/beta-lactamase superfamily"/>
    <property type="match status" value="1"/>
</dbReference>
<gene>
    <name evidence="18" type="ORF">FHX73_112651</name>
</gene>
<evidence type="ECO:0000259" key="17">
    <source>
        <dbReference type="Pfam" id="PF00912"/>
    </source>
</evidence>
<feature type="compositionally biased region" description="Low complexity" evidence="14">
    <location>
        <begin position="805"/>
        <end position="845"/>
    </location>
</feature>
<dbReference type="SUPFAM" id="SSF53955">
    <property type="entry name" value="Lysozyme-like"/>
    <property type="match status" value="1"/>
</dbReference>
<evidence type="ECO:0000256" key="5">
    <source>
        <dbReference type="ARBA" id="ARBA00022676"/>
    </source>
</evidence>
<dbReference type="GO" id="GO:0030288">
    <property type="term" value="C:outer membrane-bounded periplasmic space"/>
    <property type="evidence" value="ECO:0007669"/>
    <property type="project" value="TreeGrafter"/>
</dbReference>
<dbReference type="InterPro" id="IPR036950">
    <property type="entry name" value="PBP_transglycosylase"/>
</dbReference>
<evidence type="ECO:0000256" key="3">
    <source>
        <dbReference type="ARBA" id="ARBA00022645"/>
    </source>
</evidence>
<comment type="similarity">
    <text evidence="2">In the N-terminal section; belongs to the glycosyltransferase 51 family.</text>
</comment>
<evidence type="ECO:0000256" key="1">
    <source>
        <dbReference type="ARBA" id="ARBA00007090"/>
    </source>
</evidence>
<comment type="catalytic activity">
    <reaction evidence="12">
        <text>Preferential cleavage: (Ac)2-L-Lys-D-Ala-|-D-Ala. Also transpeptidation of peptidyl-alanyl moieties that are N-acyl substituents of D-alanine.</text>
        <dbReference type="EC" id="3.4.16.4"/>
    </reaction>
</comment>
<dbReference type="SUPFAM" id="SSF56601">
    <property type="entry name" value="beta-lactamase/transpeptidase-like"/>
    <property type="match status" value="1"/>
</dbReference>
<dbReference type="RefSeq" id="WP_281292678.1">
    <property type="nucleotide sequence ID" value="NZ_BAAAMZ010000012.1"/>
</dbReference>
<evidence type="ECO:0000313" key="19">
    <source>
        <dbReference type="Proteomes" id="UP000317940"/>
    </source>
</evidence>
<evidence type="ECO:0000256" key="13">
    <source>
        <dbReference type="ARBA" id="ARBA00049902"/>
    </source>
</evidence>
<feature type="domain" description="Glycosyl transferase family 51" evidence="17">
    <location>
        <begin position="184"/>
        <end position="365"/>
    </location>
</feature>
<evidence type="ECO:0000256" key="7">
    <source>
        <dbReference type="ARBA" id="ARBA00022801"/>
    </source>
</evidence>
<protein>
    <submittedName>
        <fullName evidence="18">Membrane peptidoglycan carboxypeptidase</fullName>
    </submittedName>
</protein>
<dbReference type="GO" id="GO:0009252">
    <property type="term" value="P:peptidoglycan biosynthetic process"/>
    <property type="evidence" value="ECO:0007669"/>
    <property type="project" value="UniProtKB-KW"/>
</dbReference>
<dbReference type="Pfam" id="PF00912">
    <property type="entry name" value="Transgly"/>
    <property type="match status" value="1"/>
</dbReference>
<evidence type="ECO:0000313" key="18">
    <source>
        <dbReference type="EMBL" id="TWF98824.1"/>
    </source>
</evidence>
<feature type="region of interest" description="Disordered" evidence="14">
    <location>
        <begin position="1"/>
        <end position="121"/>
    </location>
</feature>
<keyword evidence="9" id="KW-0573">Peptidoglycan synthesis</keyword>
<evidence type="ECO:0000259" key="16">
    <source>
        <dbReference type="Pfam" id="PF00905"/>
    </source>
</evidence>
<keyword evidence="8" id="KW-0133">Cell shape</keyword>
<dbReference type="AlphaFoldDB" id="A0A561UHJ4"/>
<keyword evidence="15" id="KW-1133">Transmembrane helix</keyword>
<evidence type="ECO:0000256" key="8">
    <source>
        <dbReference type="ARBA" id="ARBA00022960"/>
    </source>
</evidence>
<proteinExistence type="inferred from homology"/>
<keyword evidence="5" id="KW-0328">Glycosyltransferase</keyword>
<evidence type="ECO:0000256" key="9">
    <source>
        <dbReference type="ARBA" id="ARBA00022984"/>
    </source>
</evidence>
<dbReference type="PANTHER" id="PTHR32282:SF34">
    <property type="entry name" value="PENICILLIN-BINDING PROTEIN 1A"/>
    <property type="match status" value="1"/>
</dbReference>
<dbReference type="InterPro" id="IPR001264">
    <property type="entry name" value="Glyco_trans_51"/>
</dbReference>
<keyword evidence="15" id="KW-0812">Transmembrane</keyword>
<evidence type="ECO:0000256" key="14">
    <source>
        <dbReference type="SAM" id="MobiDB-lite"/>
    </source>
</evidence>
<dbReference type="GO" id="GO:0008658">
    <property type="term" value="F:penicillin binding"/>
    <property type="evidence" value="ECO:0007669"/>
    <property type="project" value="InterPro"/>
</dbReference>
<evidence type="ECO:0000256" key="11">
    <source>
        <dbReference type="ARBA" id="ARBA00023316"/>
    </source>
</evidence>
<reference evidence="18 19" key="1">
    <citation type="submission" date="2019-06" db="EMBL/GenBank/DDBJ databases">
        <title>Sequencing the genomes of 1000 actinobacteria strains.</title>
        <authorList>
            <person name="Klenk H.-P."/>
        </authorList>
    </citation>
    <scope>NUCLEOTIDE SEQUENCE [LARGE SCALE GENOMIC DNA]</scope>
    <source>
        <strain evidence="18 19">DSM 44826</strain>
    </source>
</reference>
<accession>A0A561UHJ4</accession>
<dbReference type="InterPro" id="IPR012338">
    <property type="entry name" value="Beta-lactam/transpept-like"/>
</dbReference>
<comment type="catalytic activity">
    <reaction evidence="13">
        <text>[GlcNAc-(1-&gt;4)-Mur2Ac(oyl-L-Ala-gamma-D-Glu-L-Lys-D-Ala-D-Ala)](n)-di-trans,octa-cis-undecaprenyl diphosphate + beta-D-GlcNAc-(1-&gt;4)-Mur2Ac(oyl-L-Ala-gamma-D-Glu-L-Lys-D-Ala-D-Ala)-di-trans,octa-cis-undecaprenyl diphosphate = [GlcNAc-(1-&gt;4)-Mur2Ac(oyl-L-Ala-gamma-D-Glu-L-Lys-D-Ala-D-Ala)](n+1)-di-trans,octa-cis-undecaprenyl diphosphate + di-trans,octa-cis-undecaprenyl diphosphate + H(+)</text>
        <dbReference type="Rhea" id="RHEA:23708"/>
        <dbReference type="Rhea" id="RHEA-COMP:9602"/>
        <dbReference type="Rhea" id="RHEA-COMP:9603"/>
        <dbReference type="ChEBI" id="CHEBI:15378"/>
        <dbReference type="ChEBI" id="CHEBI:58405"/>
        <dbReference type="ChEBI" id="CHEBI:60033"/>
        <dbReference type="ChEBI" id="CHEBI:78435"/>
        <dbReference type="EC" id="2.4.99.28"/>
    </reaction>
</comment>
<keyword evidence="6" id="KW-0808">Transferase</keyword>
<feature type="region of interest" description="Disordered" evidence="14">
    <location>
        <begin position="554"/>
        <end position="574"/>
    </location>
</feature>
<dbReference type="InterPro" id="IPR023346">
    <property type="entry name" value="Lysozyme-like_dom_sf"/>
</dbReference>
<keyword evidence="4" id="KW-0645">Protease</keyword>
<dbReference type="PANTHER" id="PTHR32282">
    <property type="entry name" value="BINDING PROTEIN TRANSPEPTIDASE, PUTATIVE-RELATED"/>
    <property type="match status" value="1"/>
</dbReference>
<name>A0A561UHJ4_9ACTN</name>
<dbReference type="GO" id="GO:0006508">
    <property type="term" value="P:proteolysis"/>
    <property type="evidence" value="ECO:0007669"/>
    <property type="project" value="UniProtKB-KW"/>
</dbReference>
<feature type="compositionally biased region" description="Gly residues" evidence="14">
    <location>
        <begin position="901"/>
        <end position="922"/>
    </location>
</feature>
<feature type="compositionally biased region" description="Gly residues" evidence="14">
    <location>
        <begin position="865"/>
        <end position="882"/>
    </location>
</feature>
<keyword evidence="3 18" id="KW-0121">Carboxypeptidase</keyword>
<dbReference type="Proteomes" id="UP000317940">
    <property type="component" value="Unassembled WGS sequence"/>
</dbReference>
<dbReference type="EMBL" id="VIWT01000001">
    <property type="protein sequence ID" value="TWF98824.1"/>
    <property type="molecule type" value="Genomic_DNA"/>
</dbReference>
<dbReference type="GO" id="GO:0009002">
    <property type="term" value="F:serine-type D-Ala-D-Ala carboxypeptidase activity"/>
    <property type="evidence" value="ECO:0007669"/>
    <property type="project" value="UniProtKB-EC"/>
</dbReference>
<organism evidence="18 19">
    <name type="scientific">Kitasatospora viridis</name>
    <dbReference type="NCBI Taxonomy" id="281105"/>
    <lineage>
        <taxon>Bacteria</taxon>
        <taxon>Bacillati</taxon>
        <taxon>Actinomycetota</taxon>
        <taxon>Actinomycetes</taxon>
        <taxon>Kitasatosporales</taxon>
        <taxon>Streptomycetaceae</taxon>
        <taxon>Kitasatospora</taxon>
    </lineage>
</organism>
<evidence type="ECO:0000256" key="2">
    <source>
        <dbReference type="ARBA" id="ARBA00007739"/>
    </source>
</evidence>
<keyword evidence="10" id="KW-0511">Multifunctional enzyme</keyword>
<keyword evidence="15" id="KW-0472">Membrane</keyword>
<feature type="domain" description="Penicillin-binding protein transpeptidase" evidence="16">
    <location>
        <begin position="477"/>
        <end position="737"/>
    </location>
</feature>
<dbReference type="InterPro" id="IPR001460">
    <property type="entry name" value="PCN-bd_Tpept"/>
</dbReference>
<evidence type="ECO:0000256" key="4">
    <source>
        <dbReference type="ARBA" id="ARBA00022670"/>
    </source>
</evidence>
<dbReference type="GO" id="GO:0071555">
    <property type="term" value="P:cell wall organization"/>
    <property type="evidence" value="ECO:0007669"/>
    <property type="project" value="UniProtKB-KW"/>
</dbReference>
<keyword evidence="19" id="KW-1185">Reference proteome</keyword>